<evidence type="ECO:0000313" key="5">
    <source>
        <dbReference type="Proteomes" id="UP000005408"/>
    </source>
</evidence>
<keyword evidence="2" id="KW-0808">Transferase</keyword>
<accession>A0A8W8HMA2</accession>
<evidence type="ECO:0000256" key="2">
    <source>
        <dbReference type="ARBA" id="ARBA00022679"/>
    </source>
</evidence>
<dbReference type="SUPFAM" id="SSF52540">
    <property type="entry name" value="P-loop containing nucleoside triphosphate hydrolases"/>
    <property type="match status" value="1"/>
</dbReference>
<dbReference type="EnsemblMetazoa" id="G10221.1">
    <property type="protein sequence ID" value="G10221.1:cds"/>
    <property type="gene ID" value="G10221"/>
</dbReference>
<organism evidence="4 5">
    <name type="scientific">Magallana gigas</name>
    <name type="common">Pacific oyster</name>
    <name type="synonym">Crassostrea gigas</name>
    <dbReference type="NCBI Taxonomy" id="29159"/>
    <lineage>
        <taxon>Eukaryota</taxon>
        <taxon>Metazoa</taxon>
        <taxon>Spiralia</taxon>
        <taxon>Lophotrochozoa</taxon>
        <taxon>Mollusca</taxon>
        <taxon>Bivalvia</taxon>
        <taxon>Autobranchia</taxon>
        <taxon>Pteriomorphia</taxon>
        <taxon>Ostreida</taxon>
        <taxon>Ostreoidea</taxon>
        <taxon>Ostreidae</taxon>
        <taxon>Magallana</taxon>
    </lineage>
</organism>
<dbReference type="InterPro" id="IPR000863">
    <property type="entry name" value="Sulfotransferase_dom"/>
</dbReference>
<dbReference type="GO" id="GO:0008146">
    <property type="term" value="F:sulfotransferase activity"/>
    <property type="evidence" value="ECO:0007669"/>
    <property type="project" value="InterPro"/>
</dbReference>
<dbReference type="Pfam" id="PF00685">
    <property type="entry name" value="Sulfotransfer_1"/>
    <property type="match status" value="1"/>
</dbReference>
<sequence length="117" mass="14302">MRQENRGCKILHLEFEEMKKDLKSNVRKVADFLSVDCDEEFINMVAEKCTFKNMKNGKEANPQPYWKDCTFDGRMSIFRRGDVGDWRFWFSDKENDRFDKEYARQMKDHQISFRYYI</sequence>
<evidence type="ECO:0000313" key="4">
    <source>
        <dbReference type="EnsemblMetazoa" id="G10221.1:cds"/>
    </source>
</evidence>
<protein>
    <recommendedName>
        <fullName evidence="3">Sulfotransferase domain-containing protein</fullName>
    </recommendedName>
</protein>
<evidence type="ECO:0000259" key="3">
    <source>
        <dbReference type="Pfam" id="PF00685"/>
    </source>
</evidence>
<feature type="domain" description="Sulfotransferase" evidence="3">
    <location>
        <begin position="9"/>
        <end position="108"/>
    </location>
</feature>
<dbReference type="Gene3D" id="3.40.50.300">
    <property type="entry name" value="P-loop containing nucleotide triphosphate hydrolases"/>
    <property type="match status" value="1"/>
</dbReference>
<name>A0A8W8HMA2_MAGGI</name>
<proteinExistence type="inferred from homology"/>
<dbReference type="PANTHER" id="PTHR11783">
    <property type="entry name" value="SULFOTRANSFERASE SULT"/>
    <property type="match status" value="1"/>
</dbReference>
<comment type="similarity">
    <text evidence="1">Belongs to the sulfotransferase 1 family.</text>
</comment>
<keyword evidence="5" id="KW-1185">Reference proteome</keyword>
<dbReference type="Proteomes" id="UP000005408">
    <property type="component" value="Unassembled WGS sequence"/>
</dbReference>
<reference evidence="4" key="1">
    <citation type="submission" date="2022-08" db="UniProtKB">
        <authorList>
            <consortium name="EnsemblMetazoa"/>
        </authorList>
    </citation>
    <scope>IDENTIFICATION</scope>
    <source>
        <strain evidence="4">05x7-T-G4-1.051#20</strain>
    </source>
</reference>
<dbReference type="InterPro" id="IPR027417">
    <property type="entry name" value="P-loop_NTPase"/>
</dbReference>
<dbReference type="AlphaFoldDB" id="A0A8W8HMA2"/>
<evidence type="ECO:0000256" key="1">
    <source>
        <dbReference type="ARBA" id="ARBA00005771"/>
    </source>
</evidence>